<dbReference type="PANTHER" id="PTHR46797:SF23">
    <property type="entry name" value="HTH-TYPE TRANSCRIPTIONAL REGULATOR SUTR"/>
    <property type="match status" value="1"/>
</dbReference>
<dbReference type="SUPFAM" id="SSF47413">
    <property type="entry name" value="lambda repressor-like DNA-binding domains"/>
    <property type="match status" value="1"/>
</dbReference>
<dbReference type="GO" id="GO:0003677">
    <property type="term" value="F:DNA binding"/>
    <property type="evidence" value="ECO:0007669"/>
    <property type="project" value="UniProtKB-KW"/>
</dbReference>
<dbReference type="InterPro" id="IPR001387">
    <property type="entry name" value="Cro/C1-type_HTH"/>
</dbReference>
<evidence type="ECO:0000256" key="3">
    <source>
        <dbReference type="ARBA" id="ARBA00023163"/>
    </source>
</evidence>
<dbReference type="Pfam" id="PF01381">
    <property type="entry name" value="HTH_3"/>
    <property type="match status" value="1"/>
</dbReference>
<dbReference type="GO" id="GO:0003700">
    <property type="term" value="F:DNA-binding transcription factor activity"/>
    <property type="evidence" value="ECO:0007669"/>
    <property type="project" value="TreeGrafter"/>
</dbReference>
<protein>
    <recommendedName>
        <fullName evidence="4">HTH cro/C1-type domain-containing protein</fullName>
    </recommendedName>
</protein>
<dbReference type="GO" id="GO:0005829">
    <property type="term" value="C:cytosol"/>
    <property type="evidence" value="ECO:0007669"/>
    <property type="project" value="TreeGrafter"/>
</dbReference>
<dbReference type="SMART" id="SM00530">
    <property type="entry name" value="HTH_XRE"/>
    <property type="match status" value="1"/>
</dbReference>
<keyword evidence="2" id="KW-0238">DNA-binding</keyword>
<evidence type="ECO:0000256" key="1">
    <source>
        <dbReference type="ARBA" id="ARBA00023015"/>
    </source>
</evidence>
<keyword evidence="3" id="KW-0804">Transcription</keyword>
<dbReference type="Gene3D" id="1.10.260.40">
    <property type="entry name" value="lambda repressor-like DNA-binding domains"/>
    <property type="match status" value="1"/>
</dbReference>
<dbReference type="PANTHER" id="PTHR46797">
    <property type="entry name" value="HTH-TYPE TRANSCRIPTIONAL REGULATOR"/>
    <property type="match status" value="1"/>
</dbReference>
<name>A0A645DGC5_9ZZZZ</name>
<evidence type="ECO:0000256" key="2">
    <source>
        <dbReference type="ARBA" id="ARBA00023125"/>
    </source>
</evidence>
<accession>A0A645DGC5</accession>
<sequence length="73" mass="8483">MMDKNMNIELKFGSRVKALRNILKITQEELAYRSNLHRNYISDVERGRRNISLIAIYKIAEGLNVSVDALFID</sequence>
<organism evidence="5">
    <name type="scientific">bioreactor metagenome</name>
    <dbReference type="NCBI Taxonomy" id="1076179"/>
    <lineage>
        <taxon>unclassified sequences</taxon>
        <taxon>metagenomes</taxon>
        <taxon>ecological metagenomes</taxon>
    </lineage>
</organism>
<evidence type="ECO:0000313" key="5">
    <source>
        <dbReference type="EMBL" id="MPM87632.1"/>
    </source>
</evidence>
<reference evidence="5" key="1">
    <citation type="submission" date="2019-08" db="EMBL/GenBank/DDBJ databases">
        <authorList>
            <person name="Kucharzyk K."/>
            <person name="Murdoch R.W."/>
            <person name="Higgins S."/>
            <person name="Loffler F."/>
        </authorList>
    </citation>
    <scope>NUCLEOTIDE SEQUENCE</scope>
</reference>
<dbReference type="EMBL" id="VSSQ01035422">
    <property type="protein sequence ID" value="MPM87632.1"/>
    <property type="molecule type" value="Genomic_DNA"/>
</dbReference>
<gene>
    <name evidence="5" type="ORF">SDC9_134732</name>
</gene>
<proteinExistence type="predicted"/>
<dbReference type="PROSITE" id="PS50943">
    <property type="entry name" value="HTH_CROC1"/>
    <property type="match status" value="1"/>
</dbReference>
<dbReference type="AlphaFoldDB" id="A0A645DGC5"/>
<feature type="domain" description="HTH cro/C1-type" evidence="4">
    <location>
        <begin position="16"/>
        <end position="70"/>
    </location>
</feature>
<evidence type="ECO:0000259" key="4">
    <source>
        <dbReference type="PROSITE" id="PS50943"/>
    </source>
</evidence>
<dbReference type="InterPro" id="IPR010982">
    <property type="entry name" value="Lambda_DNA-bd_dom_sf"/>
</dbReference>
<comment type="caution">
    <text evidence="5">The sequence shown here is derived from an EMBL/GenBank/DDBJ whole genome shotgun (WGS) entry which is preliminary data.</text>
</comment>
<dbReference type="InterPro" id="IPR050807">
    <property type="entry name" value="TransReg_Diox_bact_type"/>
</dbReference>
<dbReference type="CDD" id="cd00093">
    <property type="entry name" value="HTH_XRE"/>
    <property type="match status" value="1"/>
</dbReference>
<keyword evidence="1" id="KW-0805">Transcription regulation</keyword>